<name>A0A369Z2B6_HAEPA</name>
<gene>
    <name evidence="2" type="ORF">DPV87_01070</name>
</gene>
<evidence type="ECO:0000259" key="1">
    <source>
        <dbReference type="Pfam" id="PF26367"/>
    </source>
</evidence>
<dbReference type="RefSeq" id="WP_111314837.1">
    <property type="nucleotide sequence ID" value="NZ_QEPW01000002.1"/>
</dbReference>
<dbReference type="Pfam" id="PF26367">
    <property type="entry name" value="DUF8095"/>
    <property type="match status" value="1"/>
</dbReference>
<evidence type="ECO:0000313" key="3">
    <source>
        <dbReference type="Proteomes" id="UP000253910"/>
    </source>
</evidence>
<accession>A0A369Z2B6</accession>
<proteinExistence type="predicted"/>
<protein>
    <recommendedName>
        <fullName evidence="1">DUF8095 domain-containing protein</fullName>
    </recommendedName>
</protein>
<dbReference type="Proteomes" id="UP000253910">
    <property type="component" value="Unassembled WGS sequence"/>
</dbReference>
<reference evidence="2 3" key="1">
    <citation type="submission" date="2018-05" db="EMBL/GenBank/DDBJ databases">
        <title>Draft Genome Sequences for a Diverse set of 7 Haemophilus Species.</title>
        <authorList>
            <person name="Nichols M."/>
            <person name="Topaz N."/>
            <person name="Wang X."/>
            <person name="Wang X."/>
            <person name="Boxrud D."/>
        </authorList>
    </citation>
    <scope>NUCLEOTIDE SEQUENCE [LARGE SCALE GENOMIC DNA]</scope>
    <source>
        <strain evidence="2 3">C2008001710</strain>
    </source>
</reference>
<feature type="domain" description="DUF8095" evidence="1">
    <location>
        <begin position="54"/>
        <end position="192"/>
    </location>
</feature>
<sequence length="197" mass="22036">MSHIKKKIGIYSFYVLASSVVLVEGSSVVYATKAKTPENHVSVNVSESNISETVKYIDGKYQRSLDPKSEKDMEELANSVEFEVYKFNEVAASKTTFLSPAGICSGFKNDDGVDVTNSSNYYIKPNDASEYYGSVLGATIYKKGETKHSQYIPVYAIKNANVAKYIEQNEDPNVRKKANERIKEGRETLNKVICDKR</sequence>
<dbReference type="InterPro" id="IPR058408">
    <property type="entry name" value="DUF8095"/>
</dbReference>
<comment type="caution">
    <text evidence="2">The sequence shown here is derived from an EMBL/GenBank/DDBJ whole genome shotgun (WGS) entry which is preliminary data.</text>
</comment>
<evidence type="ECO:0000313" key="2">
    <source>
        <dbReference type="EMBL" id="RDE98393.1"/>
    </source>
</evidence>
<organism evidence="2 3">
    <name type="scientific">Haemophilus parainfluenzae</name>
    <dbReference type="NCBI Taxonomy" id="729"/>
    <lineage>
        <taxon>Bacteria</taxon>
        <taxon>Pseudomonadati</taxon>
        <taxon>Pseudomonadota</taxon>
        <taxon>Gammaproteobacteria</taxon>
        <taxon>Pasteurellales</taxon>
        <taxon>Pasteurellaceae</taxon>
        <taxon>Haemophilus</taxon>
    </lineage>
</organism>
<dbReference type="EMBL" id="QEPW01000002">
    <property type="protein sequence ID" value="RDE98393.1"/>
    <property type="molecule type" value="Genomic_DNA"/>
</dbReference>
<dbReference type="AlphaFoldDB" id="A0A369Z2B6"/>